<dbReference type="EMBL" id="UYJE01010073">
    <property type="protein sequence ID" value="VDI79405.1"/>
    <property type="molecule type" value="Genomic_DNA"/>
</dbReference>
<dbReference type="Gene3D" id="2.120.10.30">
    <property type="entry name" value="TolB, C-terminal domain"/>
    <property type="match status" value="1"/>
</dbReference>
<gene>
    <name evidence="3" type="ORF">MGAL_10B051179</name>
</gene>
<organism evidence="3 4">
    <name type="scientific">Mytilus galloprovincialis</name>
    <name type="common">Mediterranean mussel</name>
    <dbReference type="NCBI Taxonomy" id="29158"/>
    <lineage>
        <taxon>Eukaryota</taxon>
        <taxon>Metazoa</taxon>
        <taxon>Spiralia</taxon>
        <taxon>Lophotrochozoa</taxon>
        <taxon>Mollusca</taxon>
        <taxon>Bivalvia</taxon>
        <taxon>Autobranchia</taxon>
        <taxon>Pteriomorphia</taxon>
        <taxon>Mytilida</taxon>
        <taxon>Mytiloidea</taxon>
        <taxon>Mytilidae</taxon>
        <taxon>Mytilinae</taxon>
        <taxon>Mytilus</taxon>
    </lineage>
</organism>
<dbReference type="SUPFAM" id="SSF63829">
    <property type="entry name" value="Calcium-dependent phosphotriesterase"/>
    <property type="match status" value="1"/>
</dbReference>
<protein>
    <submittedName>
        <fullName evidence="3">Uncharacterized protein</fullName>
    </submittedName>
</protein>
<evidence type="ECO:0000313" key="3">
    <source>
        <dbReference type="EMBL" id="VDI79405.1"/>
    </source>
</evidence>
<dbReference type="Proteomes" id="UP000596742">
    <property type="component" value="Unassembled WGS sequence"/>
</dbReference>
<evidence type="ECO:0000313" key="4">
    <source>
        <dbReference type="Proteomes" id="UP000596742"/>
    </source>
</evidence>
<feature type="repeat" description="NHL" evidence="2">
    <location>
        <begin position="344"/>
        <end position="371"/>
    </location>
</feature>
<dbReference type="PROSITE" id="PS51125">
    <property type="entry name" value="NHL"/>
    <property type="match status" value="1"/>
</dbReference>
<keyword evidence="1" id="KW-0677">Repeat</keyword>
<sequence length="401" mass="44977">MKDELPFFIENLKKTECKCNEGAGIYEKAKKKIIQREKDMKEVASRESGILLQELDILLKPHIDTLNKTQETLQKNIKYLKQTANLTDQILESNDAKSVFDIAISIKKELPTKDIKGLDVSVKSQVDFIAPILPLRFGSLVMPKLTIIQSVPTPLKSIKCLESFSYGTYVSIISPTGTDSQSSLEYFQLKDSNFVVECNIRLDFKPCGMTIIENNTILLIFQDRIFSLPESYKIEIFFQSDMFHSSSNNCICITAVGNILLGCNTGNYFGPSDAILLNNQGLIKNRSQLKYHVDKIVASEHDTYIIIAQRLSSIKAVQGLSSTFESKWIYEGHSSINSNAKFEPMDIAISASGLIYVTDESTHSIHVLTQDGDFVTNYGKEHGIIDPEILHINKEGQLRGT</sequence>
<keyword evidence="4" id="KW-1185">Reference proteome</keyword>
<reference evidence="3" key="1">
    <citation type="submission" date="2018-11" db="EMBL/GenBank/DDBJ databases">
        <authorList>
            <person name="Alioto T."/>
            <person name="Alioto T."/>
        </authorList>
    </citation>
    <scope>NUCLEOTIDE SEQUENCE</scope>
</reference>
<evidence type="ECO:0000256" key="2">
    <source>
        <dbReference type="PROSITE-ProRule" id="PRU00504"/>
    </source>
</evidence>
<proteinExistence type="predicted"/>
<dbReference type="AlphaFoldDB" id="A0A8B6HG57"/>
<dbReference type="InterPro" id="IPR011042">
    <property type="entry name" value="6-blade_b-propeller_TolB-like"/>
</dbReference>
<dbReference type="OrthoDB" id="6177758at2759"/>
<evidence type="ECO:0000256" key="1">
    <source>
        <dbReference type="ARBA" id="ARBA00022737"/>
    </source>
</evidence>
<accession>A0A8B6HG57</accession>
<comment type="caution">
    <text evidence="3">The sequence shown here is derived from an EMBL/GenBank/DDBJ whole genome shotgun (WGS) entry which is preliminary data.</text>
</comment>
<dbReference type="InterPro" id="IPR001258">
    <property type="entry name" value="NHL_repeat"/>
</dbReference>
<name>A0A8B6HG57_MYTGA</name>